<keyword evidence="8" id="KW-1185">Reference proteome</keyword>
<dbReference type="AlphaFoldDB" id="A0A0G4QBM9"/>
<dbReference type="EMBL" id="JAEKCB010000001">
    <property type="protein sequence ID" value="MBJ2116752.1"/>
    <property type="molecule type" value="Genomic_DNA"/>
</dbReference>
<dbReference type="SMART" id="SM00530">
    <property type="entry name" value="HTH_XRE"/>
    <property type="match status" value="1"/>
</dbReference>
<evidence type="ECO:0000313" key="7">
    <source>
        <dbReference type="Proteomes" id="UP000183920"/>
    </source>
</evidence>
<dbReference type="SUPFAM" id="SSF51306">
    <property type="entry name" value="LexA/Signal peptidase"/>
    <property type="match status" value="1"/>
</dbReference>
<dbReference type="PANTHER" id="PTHR40661:SF2">
    <property type="entry name" value="HTH-TYPE TRANSCRIPTIONAL REGULATOR PRTR"/>
    <property type="match status" value="1"/>
</dbReference>
<organism evidence="5 7">
    <name type="scientific">Proteus penneri</name>
    <dbReference type="NCBI Taxonomy" id="102862"/>
    <lineage>
        <taxon>Bacteria</taxon>
        <taxon>Pseudomonadati</taxon>
        <taxon>Pseudomonadota</taxon>
        <taxon>Gammaproteobacteria</taxon>
        <taxon>Enterobacterales</taxon>
        <taxon>Morganellaceae</taxon>
        <taxon>Proteus</taxon>
    </lineage>
</organism>
<dbReference type="CDD" id="cd06529">
    <property type="entry name" value="S24_LexA-like"/>
    <property type="match status" value="1"/>
</dbReference>
<keyword evidence="3" id="KW-0804">Transcription</keyword>
<dbReference type="InterPro" id="IPR039418">
    <property type="entry name" value="LexA-like"/>
</dbReference>
<dbReference type="GO" id="GO:0003677">
    <property type="term" value="F:DNA binding"/>
    <property type="evidence" value="ECO:0007669"/>
    <property type="project" value="UniProtKB-KW"/>
</dbReference>
<dbReference type="PANTHER" id="PTHR40661">
    <property type="match status" value="1"/>
</dbReference>
<sequence>MSIAKRTKDKRIALGLTQSELATLASTTQQSIEQLESGKTKRPRFLPELAKALNCDLAWLLGGEEQTNATSEIPPENEWQPVSEWDSNTPLGDDEVEIPYFKSIELAAGDGCCTNEDHNGYKLRFSKSTLRRYGASSQNVICFSVYGDSMSPVIPNGSTVTVDTGNTRIVDGGIYAIEQDALFRIKLLYRQPGGKLIIRSYNKDEFPDESAETSSVKIMGRIIHWSVMAW</sequence>
<dbReference type="InterPro" id="IPR015927">
    <property type="entry name" value="Peptidase_S24_S26A/B/C"/>
</dbReference>
<dbReference type="RefSeq" id="WP_072064132.1">
    <property type="nucleotide sequence ID" value="NZ_CAXOKJ010000009.1"/>
</dbReference>
<accession>A0A379EN17</accession>
<reference evidence="6 8" key="3">
    <citation type="submission" date="2020-12" db="EMBL/GenBank/DDBJ databases">
        <title>Enhanced detection system for hospital associated transmission using whole genome sequencing surveillance.</title>
        <authorList>
            <person name="Harrison L.H."/>
            <person name="Van Tyne D."/>
            <person name="Marsh J.W."/>
            <person name="Griffith M.P."/>
            <person name="Snyder D.J."/>
            <person name="Cooper V.S."/>
            <person name="Mustapha M."/>
        </authorList>
    </citation>
    <scope>NUCLEOTIDE SEQUENCE [LARGE SCALE GENOMIC DNA]</scope>
    <source>
        <strain evidence="6 8">PR00195</strain>
    </source>
</reference>
<protein>
    <submittedName>
        <fullName evidence="5">HTH-type transcriptional regulator PrtR</fullName>
    </submittedName>
    <submittedName>
        <fullName evidence="6">Helix-turn-helix transcriptional regulator</fullName>
    </submittedName>
</protein>
<dbReference type="InterPro" id="IPR001387">
    <property type="entry name" value="Cro/C1-type_HTH"/>
</dbReference>
<keyword evidence="1" id="KW-0805">Transcription regulation</keyword>
<proteinExistence type="predicted"/>
<evidence type="ECO:0000313" key="8">
    <source>
        <dbReference type="Proteomes" id="UP000619976"/>
    </source>
</evidence>
<dbReference type="Proteomes" id="UP000619976">
    <property type="component" value="Unassembled WGS sequence"/>
</dbReference>
<evidence type="ECO:0000259" key="4">
    <source>
        <dbReference type="PROSITE" id="PS50943"/>
    </source>
</evidence>
<dbReference type="InterPro" id="IPR036286">
    <property type="entry name" value="LexA/Signal_pep-like_sf"/>
</dbReference>
<feature type="domain" description="HTH cro/C1-type" evidence="4">
    <location>
        <begin position="8"/>
        <end position="60"/>
    </location>
</feature>
<dbReference type="EMBL" id="CVRY01000004">
    <property type="protein sequence ID" value="CRL63031.1"/>
    <property type="molecule type" value="Genomic_DNA"/>
</dbReference>
<accession>A0A0G4QBM9</accession>
<name>A0A0G4QBM9_9GAMM</name>
<dbReference type="InterPro" id="IPR010982">
    <property type="entry name" value="Lambda_DNA-bd_dom_sf"/>
</dbReference>
<gene>
    <name evidence="5" type="primary">prtR_2</name>
    <name evidence="5" type="ORF">BN1804_02282</name>
    <name evidence="6" type="ORF">JFQ69_03575</name>
</gene>
<reference evidence="7" key="1">
    <citation type="submission" date="2015-06" db="EMBL/GenBank/DDBJ databases">
        <authorList>
            <person name="Urmite Genomes"/>
        </authorList>
    </citation>
    <scope>NUCLEOTIDE SEQUENCE [LARGE SCALE GENOMIC DNA]</scope>
    <source>
        <strain evidence="7">CSUR P1867</strain>
    </source>
</reference>
<keyword evidence="2" id="KW-0238">DNA-binding</keyword>
<evidence type="ECO:0000256" key="2">
    <source>
        <dbReference type="ARBA" id="ARBA00023125"/>
    </source>
</evidence>
<evidence type="ECO:0000313" key="5">
    <source>
        <dbReference type="EMBL" id="CRL63031.1"/>
    </source>
</evidence>
<dbReference type="Proteomes" id="UP000183920">
    <property type="component" value="Unassembled WGS sequence"/>
</dbReference>
<dbReference type="SUPFAM" id="SSF47413">
    <property type="entry name" value="lambda repressor-like DNA-binding domains"/>
    <property type="match status" value="1"/>
</dbReference>
<dbReference type="Pfam" id="PF01381">
    <property type="entry name" value="HTH_3"/>
    <property type="match status" value="1"/>
</dbReference>
<dbReference type="Gene3D" id="2.10.109.10">
    <property type="entry name" value="Umud Fragment, subunit A"/>
    <property type="match status" value="1"/>
</dbReference>
<dbReference type="Gene3D" id="1.10.260.40">
    <property type="entry name" value="lambda repressor-like DNA-binding domains"/>
    <property type="match status" value="1"/>
</dbReference>
<dbReference type="Pfam" id="PF00717">
    <property type="entry name" value="Peptidase_S24"/>
    <property type="match status" value="1"/>
</dbReference>
<evidence type="ECO:0000256" key="3">
    <source>
        <dbReference type="ARBA" id="ARBA00023163"/>
    </source>
</evidence>
<dbReference type="CDD" id="cd00093">
    <property type="entry name" value="HTH_XRE"/>
    <property type="match status" value="1"/>
</dbReference>
<evidence type="ECO:0000256" key="1">
    <source>
        <dbReference type="ARBA" id="ARBA00023015"/>
    </source>
</evidence>
<dbReference type="GeneID" id="76523177"/>
<dbReference type="PROSITE" id="PS50943">
    <property type="entry name" value="HTH_CROC1"/>
    <property type="match status" value="1"/>
</dbReference>
<reference evidence="5" key="2">
    <citation type="submission" date="2015-06" db="EMBL/GenBank/DDBJ databases">
        <authorList>
            <person name="Urmite Genomes Urmite Genomes"/>
        </authorList>
    </citation>
    <scope>NUCLEOTIDE SEQUENCE [LARGE SCALE GENOMIC DNA]</scope>
    <source>
        <strain evidence="5">CSUR P1867</strain>
    </source>
</reference>
<evidence type="ECO:0000313" key="6">
    <source>
        <dbReference type="EMBL" id="MBJ2116752.1"/>
    </source>
</evidence>